<dbReference type="SUPFAM" id="SSF47384">
    <property type="entry name" value="Homodimeric domain of signal transducing histidine kinase"/>
    <property type="match status" value="1"/>
</dbReference>
<dbReference type="InterPro" id="IPR003594">
    <property type="entry name" value="HATPase_dom"/>
</dbReference>
<comment type="catalytic activity">
    <reaction evidence="1">
        <text>ATP + protein L-histidine = ADP + protein N-phospho-L-histidine.</text>
        <dbReference type="EC" id="2.7.13.3"/>
    </reaction>
</comment>
<dbReference type="Gene3D" id="3.30.565.10">
    <property type="entry name" value="Histidine kinase-like ATPase, C-terminal domain"/>
    <property type="match status" value="1"/>
</dbReference>
<keyword evidence="10" id="KW-1185">Reference proteome</keyword>
<dbReference type="InterPro" id="IPR003661">
    <property type="entry name" value="HisK_dim/P_dom"/>
</dbReference>
<evidence type="ECO:0000313" key="9">
    <source>
        <dbReference type="EMBL" id="RXQ94386.1"/>
    </source>
</evidence>
<keyword evidence="5 9" id="KW-0418">Kinase</keyword>
<dbReference type="RefSeq" id="WP_129254314.1">
    <property type="nucleotide sequence ID" value="NZ_SAXA01000007.1"/>
</dbReference>
<keyword evidence="6" id="KW-0902">Two-component regulatory system</keyword>
<feature type="transmembrane region" description="Helical" evidence="7">
    <location>
        <begin position="54"/>
        <end position="71"/>
    </location>
</feature>
<proteinExistence type="predicted"/>
<keyword evidence="3" id="KW-0597">Phosphoprotein</keyword>
<organism evidence="9 10">
    <name type="scientific">Ancylomarina salipaludis</name>
    <dbReference type="NCBI Taxonomy" id="2501299"/>
    <lineage>
        <taxon>Bacteria</taxon>
        <taxon>Pseudomonadati</taxon>
        <taxon>Bacteroidota</taxon>
        <taxon>Bacteroidia</taxon>
        <taxon>Marinilabiliales</taxon>
        <taxon>Marinifilaceae</taxon>
        <taxon>Ancylomarina</taxon>
    </lineage>
</organism>
<evidence type="ECO:0000256" key="1">
    <source>
        <dbReference type="ARBA" id="ARBA00000085"/>
    </source>
</evidence>
<reference evidence="9 10" key="1">
    <citation type="submission" date="2019-01" db="EMBL/GenBank/DDBJ databases">
        <title>Ancylomarina salipaludis sp. nov., isolated from a salt marsh.</title>
        <authorList>
            <person name="Yoon J.-H."/>
        </authorList>
    </citation>
    <scope>NUCLEOTIDE SEQUENCE [LARGE SCALE GENOMIC DNA]</scope>
    <source>
        <strain evidence="9 10">SHSM-M15</strain>
    </source>
</reference>
<name>A0A4Q1JL28_9BACT</name>
<evidence type="ECO:0000256" key="3">
    <source>
        <dbReference type="ARBA" id="ARBA00022553"/>
    </source>
</evidence>
<keyword evidence="4" id="KW-0808">Transferase</keyword>
<dbReference type="InterPro" id="IPR036097">
    <property type="entry name" value="HisK_dim/P_sf"/>
</dbReference>
<dbReference type="SMART" id="SM00387">
    <property type="entry name" value="HATPase_c"/>
    <property type="match status" value="1"/>
</dbReference>
<evidence type="ECO:0000256" key="7">
    <source>
        <dbReference type="SAM" id="Phobius"/>
    </source>
</evidence>
<keyword evidence="7" id="KW-0812">Transmembrane</keyword>
<dbReference type="EC" id="2.7.13.3" evidence="2"/>
<dbReference type="Pfam" id="PF02518">
    <property type="entry name" value="HATPase_c"/>
    <property type="match status" value="1"/>
</dbReference>
<dbReference type="EMBL" id="SAXA01000007">
    <property type="protein sequence ID" value="RXQ94386.1"/>
    <property type="molecule type" value="Genomic_DNA"/>
</dbReference>
<dbReference type="InterPro" id="IPR004358">
    <property type="entry name" value="Sig_transdc_His_kin-like_C"/>
</dbReference>
<evidence type="ECO:0000259" key="8">
    <source>
        <dbReference type="PROSITE" id="PS50109"/>
    </source>
</evidence>
<dbReference type="OrthoDB" id="9796457at2"/>
<dbReference type="AlphaFoldDB" id="A0A4Q1JL28"/>
<dbReference type="InterPro" id="IPR036890">
    <property type="entry name" value="HATPase_C_sf"/>
</dbReference>
<evidence type="ECO:0000256" key="5">
    <source>
        <dbReference type="ARBA" id="ARBA00022777"/>
    </source>
</evidence>
<sequence>MYPFFKKNKFLNLKVENRVAAIYIFFGALWIIASDEILLLFNFDAGLLTHIQTYKGWFFVLMTGLLIHILIKNDRKNEIQLQEKLKEAIIKSRESDRLKSAFLSNISHELRTPLNSIQGFSELLKNPKAEACERDEYIDYINEGSIQLLAILNDLIEISKLESNLTHIDNKDFCIVSLLHELYPIYKFELEMNSSKKLSFDLNLPNDNPFLIKSDRFRVKQIITHFLSNAIKFTQEGKIELGFTEHKDSVSIYVRDTGIGIDKDKLLSVMKPFVQSDMTSKKSYGGVGIGLTLCQELSLLLHGELKIDSELGKGTCISLVLPNADKKDEIVSQEFAAG</sequence>
<dbReference type="Proteomes" id="UP000289703">
    <property type="component" value="Unassembled WGS sequence"/>
</dbReference>
<dbReference type="InterPro" id="IPR050736">
    <property type="entry name" value="Sensor_HK_Regulatory"/>
</dbReference>
<keyword evidence="7" id="KW-1133">Transmembrane helix</keyword>
<gene>
    <name evidence="9" type="ORF">EO244_08875</name>
</gene>
<dbReference type="InterPro" id="IPR005467">
    <property type="entry name" value="His_kinase_dom"/>
</dbReference>
<dbReference type="PROSITE" id="PS50109">
    <property type="entry name" value="HIS_KIN"/>
    <property type="match status" value="1"/>
</dbReference>
<feature type="transmembrane region" description="Helical" evidence="7">
    <location>
        <begin position="20"/>
        <end position="42"/>
    </location>
</feature>
<dbReference type="SUPFAM" id="SSF55874">
    <property type="entry name" value="ATPase domain of HSP90 chaperone/DNA topoisomerase II/histidine kinase"/>
    <property type="match status" value="1"/>
</dbReference>
<evidence type="ECO:0000256" key="4">
    <source>
        <dbReference type="ARBA" id="ARBA00022679"/>
    </source>
</evidence>
<accession>A0A4Q1JL28</accession>
<feature type="domain" description="Histidine kinase" evidence="8">
    <location>
        <begin position="105"/>
        <end position="325"/>
    </location>
</feature>
<dbReference type="PRINTS" id="PR00344">
    <property type="entry name" value="BCTRLSENSOR"/>
</dbReference>
<dbReference type="CDD" id="cd00082">
    <property type="entry name" value="HisKA"/>
    <property type="match status" value="1"/>
</dbReference>
<evidence type="ECO:0000313" key="10">
    <source>
        <dbReference type="Proteomes" id="UP000289703"/>
    </source>
</evidence>
<protein>
    <recommendedName>
        <fullName evidence="2">histidine kinase</fullName>
        <ecNumber evidence="2">2.7.13.3</ecNumber>
    </recommendedName>
</protein>
<keyword evidence="7" id="KW-0472">Membrane</keyword>
<evidence type="ECO:0000256" key="2">
    <source>
        <dbReference type="ARBA" id="ARBA00012438"/>
    </source>
</evidence>
<evidence type="ECO:0000256" key="6">
    <source>
        <dbReference type="ARBA" id="ARBA00023012"/>
    </source>
</evidence>
<dbReference type="GO" id="GO:0000155">
    <property type="term" value="F:phosphorelay sensor kinase activity"/>
    <property type="evidence" value="ECO:0007669"/>
    <property type="project" value="InterPro"/>
</dbReference>
<dbReference type="PANTHER" id="PTHR43711">
    <property type="entry name" value="TWO-COMPONENT HISTIDINE KINASE"/>
    <property type="match status" value="1"/>
</dbReference>
<dbReference type="SMART" id="SM00388">
    <property type="entry name" value="HisKA"/>
    <property type="match status" value="1"/>
</dbReference>
<dbReference type="PANTHER" id="PTHR43711:SF26">
    <property type="entry name" value="SENSOR HISTIDINE KINASE RCSC"/>
    <property type="match status" value="1"/>
</dbReference>
<dbReference type="Pfam" id="PF00512">
    <property type="entry name" value="HisKA"/>
    <property type="match status" value="1"/>
</dbReference>
<dbReference type="Gene3D" id="1.10.287.130">
    <property type="match status" value="1"/>
</dbReference>
<comment type="caution">
    <text evidence="9">The sequence shown here is derived from an EMBL/GenBank/DDBJ whole genome shotgun (WGS) entry which is preliminary data.</text>
</comment>